<gene>
    <name evidence="3" type="ORF">BG55_03790</name>
</gene>
<protein>
    <submittedName>
        <fullName evidence="3">Integrase</fullName>
    </submittedName>
</protein>
<proteinExistence type="predicted"/>
<feature type="region of interest" description="Disordered" evidence="2">
    <location>
        <begin position="165"/>
        <end position="188"/>
    </location>
</feature>
<comment type="caution">
    <text evidence="3">The sequence shown here is derived from an EMBL/GenBank/DDBJ whole genome shotgun (WGS) entry which is preliminary data.</text>
</comment>
<dbReference type="AlphaFoldDB" id="A0A014M4M9"/>
<reference evidence="3 4" key="1">
    <citation type="submission" date="2014-02" db="EMBL/GenBank/DDBJ databases">
        <title>Draft genome of Erwinia mallotivora strain BT-MARDI, a papaya dieback pathogen.</title>
        <authorList>
            <person name="Redzuan R."/>
            <person name="Abu Bakar N."/>
            <person name="Badrun R."/>
            <person name="Mohd Raih M.F."/>
            <person name="Rozano L."/>
            <person name="Mat Amin N."/>
        </authorList>
    </citation>
    <scope>NUCLEOTIDE SEQUENCE [LARGE SCALE GENOMIC DNA]</scope>
    <source>
        <strain evidence="3 4">BT-MARDI</strain>
    </source>
</reference>
<evidence type="ECO:0000256" key="1">
    <source>
        <dbReference type="ARBA" id="ARBA00023172"/>
    </source>
</evidence>
<dbReference type="GO" id="GO:0006310">
    <property type="term" value="P:DNA recombination"/>
    <property type="evidence" value="ECO:0007669"/>
    <property type="project" value="UniProtKB-KW"/>
</dbReference>
<accession>A0A014M4M9</accession>
<dbReference type="InterPro" id="IPR013762">
    <property type="entry name" value="Integrase-like_cat_sf"/>
</dbReference>
<feature type="compositionally biased region" description="Basic and acidic residues" evidence="2">
    <location>
        <begin position="169"/>
        <end position="188"/>
    </location>
</feature>
<organism evidence="3 4">
    <name type="scientific">Erwinia mallotivora</name>
    <dbReference type="NCBI Taxonomy" id="69222"/>
    <lineage>
        <taxon>Bacteria</taxon>
        <taxon>Pseudomonadati</taxon>
        <taxon>Pseudomonadota</taxon>
        <taxon>Gammaproteobacteria</taxon>
        <taxon>Enterobacterales</taxon>
        <taxon>Erwiniaceae</taxon>
        <taxon>Erwinia</taxon>
    </lineage>
</organism>
<keyword evidence="1" id="KW-0233">DNA recombination</keyword>
<dbReference type="SUPFAM" id="SSF56349">
    <property type="entry name" value="DNA breaking-rejoining enzymes"/>
    <property type="match status" value="1"/>
</dbReference>
<evidence type="ECO:0000313" key="4">
    <source>
        <dbReference type="Proteomes" id="UP000019918"/>
    </source>
</evidence>
<evidence type="ECO:0000256" key="2">
    <source>
        <dbReference type="SAM" id="MobiDB-lite"/>
    </source>
</evidence>
<dbReference type="STRING" id="69222.BG55_03790"/>
<dbReference type="InterPro" id="IPR011010">
    <property type="entry name" value="DNA_brk_join_enz"/>
</dbReference>
<sequence length="667" mass="76537">MSNLFQFKSKSTIEADKNLADFIYRCKNELTVFGSDLNWDSIVWPNIAVFAKLGVITRRPRPEEFMEEEFLDFAKAYLRYQQGHNPTGARNELKALRAIDSALKNVTGKSDISNINITVLNKAIEMAMPNYSEGGMYQCGRELEKLAKFLTTNKLISNKLDSWKNPIRRPSDNNKTGKEAKENREKKLPNEASLNAIAEIFSNNPTYPRDIFTSSIFTILMSAPCRISEVLSLPVDCEYTEKDSKGVERYGLRFFAGKGAEGDIKWIPSVMVKNTKEAIRRIKELTEPARKFAAWVENNPNDFYFLNQSICDNKNRSLKIKEICKYLGITYKKSTLMYLRNKGFLVNNDKSCSLNKMWSVIIGNLPEDFPWLNKKTRTKYSNALFCLNESQLHKAKMTIPHSVFKPDSTYFNTDLITQIARDNIFVRNGYSTAKGSPYGLTSHQARHLLNTLAQRGGLSNLEIAKWSGRADVKQNRTYNHMSEFELVKMAELVDFSANKKSVLAETSYGNIPITTQEFNLLETGSVHVTEFGYCVHDYTMSPCDKYRDCINCSEQVCIKGDSEKLKRIKERYEKISRAYNNALSDSGEFYGEERWIEHHKKTLERLEELIGIMENPDIEDNAQIKLRGKDFSQLTRVMNKKAEQRLTNNSDNIHSDMLNELKLIMGD</sequence>
<dbReference type="GO" id="GO:0015074">
    <property type="term" value="P:DNA integration"/>
    <property type="evidence" value="ECO:0007669"/>
    <property type="project" value="InterPro"/>
</dbReference>
<dbReference type="GO" id="GO:0003677">
    <property type="term" value="F:DNA binding"/>
    <property type="evidence" value="ECO:0007669"/>
    <property type="project" value="InterPro"/>
</dbReference>
<dbReference type="Proteomes" id="UP000019918">
    <property type="component" value="Unassembled WGS sequence"/>
</dbReference>
<dbReference type="RefSeq" id="WP_034934423.1">
    <property type="nucleotide sequence ID" value="NZ_JFHN01000023.1"/>
</dbReference>
<dbReference type="OrthoDB" id="6725579at2"/>
<evidence type="ECO:0000313" key="3">
    <source>
        <dbReference type="EMBL" id="EXU76756.1"/>
    </source>
</evidence>
<keyword evidence="4" id="KW-1185">Reference proteome</keyword>
<dbReference type="EMBL" id="JFHN01000023">
    <property type="protein sequence ID" value="EXU76756.1"/>
    <property type="molecule type" value="Genomic_DNA"/>
</dbReference>
<name>A0A014M4M9_9GAMM</name>
<dbReference type="PATRIC" id="fig|69222.5.peg.802"/>
<dbReference type="Gene3D" id="1.10.443.10">
    <property type="entry name" value="Intergrase catalytic core"/>
    <property type="match status" value="1"/>
</dbReference>